<evidence type="ECO:0000313" key="3">
    <source>
        <dbReference type="Proteomes" id="UP001430953"/>
    </source>
</evidence>
<dbReference type="Proteomes" id="UP001430953">
    <property type="component" value="Unassembled WGS sequence"/>
</dbReference>
<accession>A0AAW2H0U7</accession>
<feature type="compositionally biased region" description="Basic and acidic residues" evidence="1">
    <location>
        <begin position="110"/>
        <end position="129"/>
    </location>
</feature>
<organism evidence="2 3">
    <name type="scientific">Cardiocondyla obscurior</name>
    <dbReference type="NCBI Taxonomy" id="286306"/>
    <lineage>
        <taxon>Eukaryota</taxon>
        <taxon>Metazoa</taxon>
        <taxon>Ecdysozoa</taxon>
        <taxon>Arthropoda</taxon>
        <taxon>Hexapoda</taxon>
        <taxon>Insecta</taxon>
        <taxon>Pterygota</taxon>
        <taxon>Neoptera</taxon>
        <taxon>Endopterygota</taxon>
        <taxon>Hymenoptera</taxon>
        <taxon>Apocrita</taxon>
        <taxon>Aculeata</taxon>
        <taxon>Formicoidea</taxon>
        <taxon>Formicidae</taxon>
        <taxon>Myrmicinae</taxon>
        <taxon>Cardiocondyla</taxon>
    </lineage>
</organism>
<dbReference type="EMBL" id="JADYXP020000001">
    <property type="protein sequence ID" value="KAL0133048.1"/>
    <property type="molecule type" value="Genomic_DNA"/>
</dbReference>
<protein>
    <submittedName>
        <fullName evidence="2">Uncharacterized protein</fullName>
    </submittedName>
</protein>
<evidence type="ECO:0000256" key="1">
    <source>
        <dbReference type="SAM" id="MobiDB-lite"/>
    </source>
</evidence>
<proteinExistence type="predicted"/>
<name>A0AAW2H0U7_9HYME</name>
<sequence length="129" mass="14504">METNEEYRCSWILETPRRPKTTGLLAFLGWSGEELEPEKCHGVRFEDKYIKSIRIPILDDKANDLVSTKGIRSCAFMGEGHPDVSPVLQLGLPREGALARVDFSPEEDEKPEKRALDEAACKKSENIAT</sequence>
<keyword evidence="3" id="KW-1185">Reference proteome</keyword>
<dbReference type="AlphaFoldDB" id="A0AAW2H0U7"/>
<reference evidence="2 3" key="1">
    <citation type="submission" date="2023-03" db="EMBL/GenBank/DDBJ databases">
        <title>High recombination rates correlate with genetic variation in Cardiocondyla obscurior ants.</title>
        <authorList>
            <person name="Errbii M."/>
        </authorList>
    </citation>
    <scope>NUCLEOTIDE SEQUENCE [LARGE SCALE GENOMIC DNA]</scope>
    <source>
        <strain evidence="2">Alpha-2009</strain>
        <tissue evidence="2">Whole body</tissue>
    </source>
</reference>
<comment type="caution">
    <text evidence="2">The sequence shown here is derived from an EMBL/GenBank/DDBJ whole genome shotgun (WGS) entry which is preliminary data.</text>
</comment>
<feature type="region of interest" description="Disordered" evidence="1">
    <location>
        <begin position="102"/>
        <end position="129"/>
    </location>
</feature>
<evidence type="ECO:0000313" key="2">
    <source>
        <dbReference type="EMBL" id="KAL0133048.1"/>
    </source>
</evidence>
<gene>
    <name evidence="2" type="ORF">PUN28_000651</name>
</gene>